<feature type="chain" id="PRO_5045375005" evidence="1">
    <location>
        <begin position="20"/>
        <end position="189"/>
    </location>
</feature>
<name>A0ABV2IBG8_9HYPH</name>
<keyword evidence="1" id="KW-0732">Signal</keyword>
<evidence type="ECO:0000313" key="2">
    <source>
        <dbReference type="EMBL" id="MET3600268.1"/>
    </source>
</evidence>
<keyword evidence="3" id="KW-1185">Reference proteome</keyword>
<sequence>MRTLSLLPFLLVAGTSASAAPLLPQGHFKTECLPIGKNDRHGFIAEITIEGRDISAFAQSYAHNDCDVPTVQVDYRGTITAATGKDDRVDFTQETGRFLYTLLADDVTAYYNANADTAGCGIDDWQTDAPRDVTGRTCAPNAFPEAGTVLKDSLWGNDDAIHFGRMPMVWDAAAGYPEEPSAIRFTRVE</sequence>
<evidence type="ECO:0000256" key="1">
    <source>
        <dbReference type="SAM" id="SignalP"/>
    </source>
</evidence>
<dbReference type="RefSeq" id="WP_354434237.1">
    <property type="nucleotide sequence ID" value="NZ_JBEPLY010000006.1"/>
</dbReference>
<dbReference type="EMBL" id="JBEPLY010000006">
    <property type="protein sequence ID" value="MET3600268.1"/>
    <property type="molecule type" value="Genomic_DNA"/>
</dbReference>
<comment type="caution">
    <text evidence="2">The sequence shown here is derived from an EMBL/GenBank/DDBJ whole genome shotgun (WGS) entry which is preliminary data.</text>
</comment>
<feature type="signal peptide" evidence="1">
    <location>
        <begin position="1"/>
        <end position="19"/>
    </location>
</feature>
<protein>
    <submittedName>
        <fullName evidence="2">Uncharacterized protein</fullName>
    </submittedName>
</protein>
<accession>A0ABV2IBG8</accession>
<proteinExistence type="predicted"/>
<dbReference type="Proteomes" id="UP001549164">
    <property type="component" value="Unassembled WGS sequence"/>
</dbReference>
<reference evidence="2 3" key="1">
    <citation type="submission" date="2024-06" db="EMBL/GenBank/DDBJ databases">
        <title>Genomic Encyclopedia of Type Strains, Phase IV (KMG-IV): sequencing the most valuable type-strain genomes for metagenomic binning, comparative biology and taxonomic classification.</title>
        <authorList>
            <person name="Goeker M."/>
        </authorList>
    </citation>
    <scope>NUCLEOTIDE SEQUENCE [LARGE SCALE GENOMIC DNA]</scope>
    <source>
        <strain evidence="2 3">DSM 28102</strain>
    </source>
</reference>
<evidence type="ECO:0000313" key="3">
    <source>
        <dbReference type="Proteomes" id="UP001549164"/>
    </source>
</evidence>
<organism evidence="2 3">
    <name type="scientific">Martelella mangrovi</name>
    <dbReference type="NCBI Taxonomy" id="1397477"/>
    <lineage>
        <taxon>Bacteria</taxon>
        <taxon>Pseudomonadati</taxon>
        <taxon>Pseudomonadota</taxon>
        <taxon>Alphaproteobacteria</taxon>
        <taxon>Hyphomicrobiales</taxon>
        <taxon>Aurantimonadaceae</taxon>
        <taxon>Martelella</taxon>
    </lineage>
</organism>
<gene>
    <name evidence="2" type="ORF">ABID12_002213</name>
</gene>